<evidence type="ECO:0000256" key="5">
    <source>
        <dbReference type="ARBA" id="ARBA00022692"/>
    </source>
</evidence>
<dbReference type="GO" id="GO:0000139">
    <property type="term" value="C:Golgi membrane"/>
    <property type="evidence" value="ECO:0007669"/>
    <property type="project" value="UniProtKB-SubCell"/>
</dbReference>
<organism evidence="11">
    <name type="scientific">Papilio xuthus</name>
    <name type="common">Asian swallowtail butterfly</name>
    <dbReference type="NCBI Taxonomy" id="66420"/>
    <lineage>
        <taxon>Eukaryota</taxon>
        <taxon>Metazoa</taxon>
        <taxon>Ecdysozoa</taxon>
        <taxon>Arthropoda</taxon>
        <taxon>Hexapoda</taxon>
        <taxon>Insecta</taxon>
        <taxon>Pterygota</taxon>
        <taxon>Neoptera</taxon>
        <taxon>Endopterygota</taxon>
        <taxon>Lepidoptera</taxon>
        <taxon>Glossata</taxon>
        <taxon>Ditrysia</taxon>
        <taxon>Papilionoidea</taxon>
        <taxon>Papilionidae</taxon>
        <taxon>Papilioninae</taxon>
        <taxon>Papilio</taxon>
    </lineage>
</organism>
<dbReference type="Proteomes" id="UP000694872">
    <property type="component" value="Unplaced"/>
</dbReference>
<dbReference type="GO" id="GO:0006493">
    <property type="term" value="P:protein O-linked glycosylation"/>
    <property type="evidence" value="ECO:0007669"/>
    <property type="project" value="TreeGrafter"/>
</dbReference>
<keyword evidence="9 10" id="KW-0472">Membrane</keyword>
<evidence type="ECO:0000256" key="7">
    <source>
        <dbReference type="ARBA" id="ARBA00022989"/>
    </source>
</evidence>
<sequence>MWMLTNHTALCWAPKILVLKMVRRKGLVLGMLLLTSMLAALPAGWWLARTVSRGLMLPAPPPRDLTHYMRTKSLRDYLLDIDILVEPARTSCDTLSNIPVLVMVTSAPMHFDYRNVIRKTWAKYQPTLFIMGLHRTHSESILGGNYLESKQFNDILVFDFYDQYQNLTLKTALMLKWASEKCPQAKFLFKTDDDVLVNPWMLQRVIKDHPRAQLLGYSINKTKLHRDEYNKYYVPRWLARDDFIPQYLSGTGYLINGAYIKKILQTAYLVPMVNVEDVYITYLVAKKTLNLTLTHDRRVSPMRPWVTFSCLYWHLAAAHSVRPSEILKIWPSLKIIGKEYNRKKKVCFGYEFFNKDIFLY</sequence>
<dbReference type="GO" id="GO:0016758">
    <property type="term" value="F:hexosyltransferase activity"/>
    <property type="evidence" value="ECO:0007669"/>
    <property type="project" value="InterPro"/>
</dbReference>
<dbReference type="SUPFAM" id="SSF53448">
    <property type="entry name" value="Nucleotide-diphospho-sugar transferases"/>
    <property type="match status" value="1"/>
</dbReference>
<evidence type="ECO:0000256" key="3">
    <source>
        <dbReference type="ARBA" id="ARBA00022676"/>
    </source>
</evidence>
<keyword evidence="3 10" id="KW-0328">Glycosyltransferase</keyword>
<dbReference type="PANTHER" id="PTHR11214:SF3">
    <property type="entry name" value="BETA-1,3-GALACTOSYLTRANSFERASE 6"/>
    <property type="match status" value="1"/>
</dbReference>
<feature type="transmembrane region" description="Helical" evidence="10">
    <location>
        <begin position="27"/>
        <end position="48"/>
    </location>
</feature>
<comment type="subcellular location">
    <subcellularLocation>
        <location evidence="1 10">Golgi apparatus membrane</location>
        <topology evidence="1 10">Single-pass type II membrane protein</topology>
    </subcellularLocation>
</comment>
<dbReference type="Gene3D" id="3.90.550.50">
    <property type="match status" value="1"/>
</dbReference>
<comment type="similarity">
    <text evidence="2 10">Belongs to the glycosyltransferase 31 family.</text>
</comment>
<dbReference type="AlphaFoldDB" id="A0AAJ6Z531"/>
<dbReference type="InterPro" id="IPR029044">
    <property type="entry name" value="Nucleotide-diphossugar_trans"/>
</dbReference>
<evidence type="ECO:0000256" key="4">
    <source>
        <dbReference type="ARBA" id="ARBA00022679"/>
    </source>
</evidence>
<protein>
    <recommendedName>
        <fullName evidence="10">Hexosyltransferase</fullName>
        <ecNumber evidence="10">2.4.1.-</ecNumber>
    </recommendedName>
</protein>
<dbReference type="InterPro" id="IPR002659">
    <property type="entry name" value="Glyco_trans_31"/>
</dbReference>
<evidence type="ECO:0000256" key="9">
    <source>
        <dbReference type="ARBA" id="ARBA00023136"/>
    </source>
</evidence>
<dbReference type="RefSeq" id="XP_013165428.1">
    <property type="nucleotide sequence ID" value="XM_013309974.1"/>
</dbReference>
<proteinExistence type="inferred from homology"/>
<keyword evidence="5 10" id="KW-0812">Transmembrane</keyword>
<keyword evidence="8 10" id="KW-0333">Golgi apparatus</keyword>
<dbReference type="KEGG" id="pxu:106116218"/>
<evidence type="ECO:0000256" key="6">
    <source>
        <dbReference type="ARBA" id="ARBA00022968"/>
    </source>
</evidence>
<gene>
    <name evidence="11" type="primary">LOC106116218</name>
</gene>
<evidence type="ECO:0000256" key="2">
    <source>
        <dbReference type="ARBA" id="ARBA00008661"/>
    </source>
</evidence>
<evidence type="ECO:0000256" key="8">
    <source>
        <dbReference type="ARBA" id="ARBA00023034"/>
    </source>
</evidence>
<accession>A0AAJ6Z531</accession>
<keyword evidence="4" id="KW-0808">Transferase</keyword>
<dbReference type="GeneID" id="106116218"/>
<evidence type="ECO:0000313" key="11">
    <source>
        <dbReference type="RefSeq" id="XP_013165428.1"/>
    </source>
</evidence>
<evidence type="ECO:0000256" key="1">
    <source>
        <dbReference type="ARBA" id="ARBA00004323"/>
    </source>
</evidence>
<keyword evidence="6 10" id="KW-0735">Signal-anchor</keyword>
<dbReference type="PANTHER" id="PTHR11214">
    <property type="entry name" value="BETA-1,3-N-ACETYLGLUCOSAMINYLTRANSFERASE"/>
    <property type="match status" value="1"/>
</dbReference>
<keyword evidence="7 10" id="KW-1133">Transmembrane helix</keyword>
<reference evidence="11" key="1">
    <citation type="submission" date="2025-08" db="UniProtKB">
        <authorList>
            <consortium name="RefSeq"/>
        </authorList>
    </citation>
    <scope>IDENTIFICATION</scope>
</reference>
<evidence type="ECO:0000256" key="10">
    <source>
        <dbReference type="RuleBase" id="RU363063"/>
    </source>
</evidence>
<name>A0AAJ6Z531_PAPXU</name>
<dbReference type="Pfam" id="PF01762">
    <property type="entry name" value="Galactosyl_T"/>
    <property type="match status" value="1"/>
</dbReference>
<dbReference type="EC" id="2.4.1.-" evidence="10"/>